<feature type="transmembrane region" description="Helical" evidence="2">
    <location>
        <begin position="12"/>
        <end position="35"/>
    </location>
</feature>
<proteinExistence type="inferred from homology"/>
<evidence type="ECO:0000313" key="4">
    <source>
        <dbReference type="EMBL" id="SHE87267.1"/>
    </source>
</evidence>
<accession>A0A1M4X1K6</accession>
<dbReference type="Pfam" id="PF02397">
    <property type="entry name" value="Bac_transf"/>
    <property type="match status" value="1"/>
</dbReference>
<keyword evidence="2" id="KW-0812">Transmembrane</keyword>
<reference evidence="4 5" key="1">
    <citation type="submission" date="2016-11" db="EMBL/GenBank/DDBJ databases">
        <authorList>
            <person name="Jaros S."/>
            <person name="Januszkiewicz K."/>
            <person name="Wedrychowicz H."/>
        </authorList>
    </citation>
    <scope>NUCLEOTIDE SEQUENCE [LARGE SCALE GENOMIC DNA]</scope>
    <source>
        <strain evidence="4 5">DSM 15692</strain>
    </source>
</reference>
<dbReference type="STRING" id="1121025.SAMN02745249_01331"/>
<organism evidence="4 5">
    <name type="scientific">Atopostipes suicloacalis DSM 15692</name>
    <dbReference type="NCBI Taxonomy" id="1121025"/>
    <lineage>
        <taxon>Bacteria</taxon>
        <taxon>Bacillati</taxon>
        <taxon>Bacillota</taxon>
        <taxon>Bacilli</taxon>
        <taxon>Lactobacillales</taxon>
        <taxon>Carnobacteriaceae</taxon>
        <taxon>Atopostipes</taxon>
    </lineage>
</organism>
<name>A0A1M4X1K6_9LACT</name>
<dbReference type="Proteomes" id="UP000184128">
    <property type="component" value="Unassembled WGS sequence"/>
</dbReference>
<dbReference type="InterPro" id="IPR003362">
    <property type="entry name" value="Bact_transf"/>
</dbReference>
<evidence type="ECO:0000313" key="5">
    <source>
        <dbReference type="Proteomes" id="UP000184128"/>
    </source>
</evidence>
<comment type="similarity">
    <text evidence="1">Belongs to the bacterial sugar transferase family.</text>
</comment>
<dbReference type="AlphaFoldDB" id="A0A1M4X1K6"/>
<gene>
    <name evidence="4" type="ORF">SAMN02745249_01331</name>
</gene>
<feature type="domain" description="Bacterial sugar transferase" evidence="3">
    <location>
        <begin position="9"/>
        <end position="184"/>
    </location>
</feature>
<protein>
    <submittedName>
        <fullName evidence="4">Sugar transferase involved in LPS biosynthesis (Colanic, teichoic acid)</fullName>
    </submittedName>
</protein>
<dbReference type="PANTHER" id="PTHR30576">
    <property type="entry name" value="COLANIC BIOSYNTHESIS UDP-GLUCOSE LIPID CARRIER TRANSFERASE"/>
    <property type="match status" value="1"/>
</dbReference>
<evidence type="ECO:0000259" key="3">
    <source>
        <dbReference type="Pfam" id="PF02397"/>
    </source>
</evidence>
<sequence>MNLYEKYFKRLLDIVFSLTALLILSPILLITSILIRVKLGTPIIFKQKRPGKDEYLFEINKFRTMTEKRDDNGELLPPSKRVTSFGKKLRSTSLDELPELWNILKGEMSFVGPRPLKTEYLPYYTEEEKIRHSVRPGLTGLAQIKGRNNISWEMRLGYDIQYVNELSLLLDLQILIHTIFKVLKKENVTVYGEGKILSLDIERGENKVKD</sequence>
<dbReference type="EMBL" id="FQUF01000018">
    <property type="protein sequence ID" value="SHE87267.1"/>
    <property type="molecule type" value="Genomic_DNA"/>
</dbReference>
<evidence type="ECO:0000256" key="2">
    <source>
        <dbReference type="SAM" id="Phobius"/>
    </source>
</evidence>
<keyword evidence="2" id="KW-1133">Transmembrane helix</keyword>
<evidence type="ECO:0000256" key="1">
    <source>
        <dbReference type="ARBA" id="ARBA00006464"/>
    </source>
</evidence>
<dbReference type="RefSeq" id="WP_073298041.1">
    <property type="nucleotide sequence ID" value="NZ_FQUF01000018.1"/>
</dbReference>
<keyword evidence="2" id="KW-0472">Membrane</keyword>
<dbReference type="GO" id="GO:0016780">
    <property type="term" value="F:phosphotransferase activity, for other substituted phosphate groups"/>
    <property type="evidence" value="ECO:0007669"/>
    <property type="project" value="TreeGrafter"/>
</dbReference>
<dbReference type="OrthoDB" id="9808602at2"/>
<keyword evidence="5" id="KW-1185">Reference proteome</keyword>
<dbReference type="PANTHER" id="PTHR30576:SF8">
    <property type="entry name" value="UNDECAPRENYL-PHOSPHATE GALACTOSE PHOSPHOTRANSFERASE"/>
    <property type="match status" value="1"/>
</dbReference>
<keyword evidence="4" id="KW-0808">Transferase</keyword>